<feature type="region of interest" description="Disordered" evidence="19">
    <location>
        <begin position="101"/>
        <end position="177"/>
    </location>
</feature>
<evidence type="ECO:0000256" key="1">
    <source>
        <dbReference type="ARBA" id="ARBA00000900"/>
    </source>
</evidence>
<protein>
    <recommendedName>
        <fullName evidence="6 18">Postreplication repair E3 ubiquitin-protein ligase RAD18</fullName>
        <ecNumber evidence="5 18">2.3.2.27</ecNumber>
    </recommendedName>
    <alternativeName>
        <fullName evidence="18">RING-type E3 ubiquitin transferase RAD18</fullName>
    </alternativeName>
</protein>
<keyword evidence="13 18" id="KW-0238">DNA-binding</keyword>
<dbReference type="UniPathway" id="UPA00143"/>
<dbReference type="GO" id="GO:0097505">
    <property type="term" value="C:Rad6-Rad18 complex"/>
    <property type="evidence" value="ECO:0007669"/>
    <property type="project" value="TreeGrafter"/>
</dbReference>
<dbReference type="PANTHER" id="PTHR14134">
    <property type="entry name" value="E3 UBIQUITIN-PROTEIN LIGASE RAD18"/>
    <property type="match status" value="1"/>
</dbReference>
<dbReference type="GO" id="GO:0061630">
    <property type="term" value="F:ubiquitin protein ligase activity"/>
    <property type="evidence" value="ECO:0007669"/>
    <property type="project" value="UniProtKB-UniRule"/>
</dbReference>
<dbReference type="NCBIfam" id="TIGR00599">
    <property type="entry name" value="rad18"/>
    <property type="match status" value="1"/>
</dbReference>
<dbReference type="InterPro" id="IPR017907">
    <property type="entry name" value="Znf_RING_CS"/>
</dbReference>
<keyword evidence="12 18" id="KW-0862">Zinc</keyword>
<evidence type="ECO:0000259" key="21">
    <source>
        <dbReference type="PROSITE" id="PS50800"/>
    </source>
</evidence>
<evidence type="ECO:0000313" key="24">
    <source>
        <dbReference type="Proteomes" id="UP000183809"/>
    </source>
</evidence>
<evidence type="ECO:0000256" key="10">
    <source>
        <dbReference type="ARBA" id="ARBA00022771"/>
    </source>
</evidence>
<keyword evidence="8 18" id="KW-0479">Metal-binding</keyword>
<dbReference type="SMART" id="SM00513">
    <property type="entry name" value="SAP"/>
    <property type="match status" value="1"/>
</dbReference>
<dbReference type="SMART" id="SM00184">
    <property type="entry name" value="RING"/>
    <property type="match status" value="1"/>
</dbReference>
<evidence type="ECO:0000256" key="4">
    <source>
        <dbReference type="ARBA" id="ARBA00009506"/>
    </source>
</evidence>
<feature type="compositionally biased region" description="Basic residues" evidence="19">
    <location>
        <begin position="152"/>
        <end position="161"/>
    </location>
</feature>
<dbReference type="FunFam" id="3.30.40.10:FF:000172">
    <property type="entry name" value="E3 ubiquitin-protein ligase RAD18"/>
    <property type="match status" value="1"/>
</dbReference>
<dbReference type="GO" id="GO:0006281">
    <property type="term" value="P:DNA repair"/>
    <property type="evidence" value="ECO:0007669"/>
    <property type="project" value="UniProtKB-KW"/>
</dbReference>
<feature type="compositionally biased region" description="Acidic residues" evidence="19">
    <location>
        <begin position="138"/>
        <end position="147"/>
    </location>
</feature>
<feature type="domain" description="SAP" evidence="21">
    <location>
        <begin position="274"/>
        <end position="308"/>
    </location>
</feature>
<evidence type="ECO:0000256" key="3">
    <source>
        <dbReference type="ARBA" id="ARBA00004906"/>
    </source>
</evidence>
<dbReference type="EC" id="2.3.2.27" evidence="5 18"/>
<comment type="function">
    <text evidence="18">E3 RING-finger protein, member of the UBC2/RAD6 epistasis group. Associates to the E2 ubiquitin conjugating enzyme UBC2/RAD6 to form the UBC2-RAD18 ubiquitin ligase complex involved in postreplicative repair (PRR) of damaged DNA.</text>
</comment>
<feature type="compositionally biased region" description="Low complexity" evidence="19">
    <location>
        <begin position="488"/>
        <end position="506"/>
    </location>
</feature>
<evidence type="ECO:0000313" key="23">
    <source>
        <dbReference type="EMBL" id="OJD35677.1"/>
    </source>
</evidence>
<dbReference type="PROSITE" id="PS50800">
    <property type="entry name" value="SAP"/>
    <property type="match status" value="1"/>
</dbReference>
<feature type="compositionally biased region" description="Basic and acidic residues" evidence="19">
    <location>
        <begin position="389"/>
        <end position="400"/>
    </location>
</feature>
<feature type="compositionally biased region" description="Polar residues" evidence="19">
    <location>
        <begin position="162"/>
        <end position="171"/>
    </location>
</feature>
<dbReference type="PANTHER" id="PTHR14134:SF2">
    <property type="entry name" value="E3 UBIQUITIN-PROTEIN LIGASE RAD18"/>
    <property type="match status" value="1"/>
</dbReference>
<keyword evidence="14 17" id="KW-0234">DNA repair</keyword>
<dbReference type="InterPro" id="IPR004580">
    <property type="entry name" value="Rad18_fungi"/>
</dbReference>
<evidence type="ECO:0000256" key="14">
    <source>
        <dbReference type="ARBA" id="ARBA00023204"/>
    </source>
</evidence>
<dbReference type="Proteomes" id="UP000183809">
    <property type="component" value="Unassembled WGS sequence"/>
</dbReference>
<evidence type="ECO:0000256" key="12">
    <source>
        <dbReference type="ARBA" id="ARBA00022833"/>
    </source>
</evidence>
<dbReference type="STRING" id="236234.A0A1J9S7X3"/>
<evidence type="ECO:0000256" key="18">
    <source>
        <dbReference type="RuleBase" id="RU368093"/>
    </source>
</evidence>
<reference evidence="23 24" key="1">
    <citation type="submission" date="2016-10" db="EMBL/GenBank/DDBJ databases">
        <title>Proteomics and genomics reveal pathogen-plant mechanisms compatible with a hemibiotrophic lifestyle of Diplodia corticola.</title>
        <authorList>
            <person name="Fernandes I."/>
            <person name="De Jonge R."/>
            <person name="Van De Peer Y."/>
            <person name="Devreese B."/>
            <person name="Alves A."/>
            <person name="Esteves A.C."/>
        </authorList>
    </citation>
    <scope>NUCLEOTIDE SEQUENCE [LARGE SCALE GENOMIC DNA]</scope>
    <source>
        <strain evidence="23 24">CBS 112549</strain>
    </source>
</reference>
<dbReference type="PROSITE" id="PS51908">
    <property type="entry name" value="ZF_UBZ4"/>
    <property type="match status" value="1"/>
</dbReference>
<evidence type="ECO:0000256" key="9">
    <source>
        <dbReference type="ARBA" id="ARBA00022763"/>
    </source>
</evidence>
<dbReference type="InterPro" id="IPR003034">
    <property type="entry name" value="SAP_dom"/>
</dbReference>
<evidence type="ECO:0000256" key="7">
    <source>
        <dbReference type="ARBA" id="ARBA00022679"/>
    </source>
</evidence>
<dbReference type="Pfam" id="PF13923">
    <property type="entry name" value="zf-C3HC4_2"/>
    <property type="match status" value="1"/>
</dbReference>
<keyword evidence="10 16" id="KW-0863">Zinc-finger</keyword>
<feature type="compositionally biased region" description="Basic and acidic residues" evidence="19">
    <location>
        <begin position="460"/>
        <end position="473"/>
    </location>
</feature>
<evidence type="ECO:0000256" key="15">
    <source>
        <dbReference type="ARBA" id="ARBA00023242"/>
    </source>
</evidence>
<evidence type="ECO:0000256" key="6">
    <source>
        <dbReference type="ARBA" id="ARBA00015551"/>
    </source>
</evidence>
<dbReference type="AlphaFoldDB" id="A0A1J9S7X3"/>
<feature type="compositionally biased region" description="Basic and acidic residues" evidence="19">
    <location>
        <begin position="219"/>
        <end position="229"/>
    </location>
</feature>
<feature type="domain" description="UBZ4-type" evidence="22">
    <location>
        <begin position="199"/>
        <end position="226"/>
    </location>
</feature>
<dbReference type="EMBL" id="MNUE01000016">
    <property type="protein sequence ID" value="OJD35677.1"/>
    <property type="molecule type" value="Genomic_DNA"/>
</dbReference>
<keyword evidence="11 18" id="KW-0833">Ubl conjugation pathway</keyword>
<keyword evidence="9 17" id="KW-0227">DNA damage</keyword>
<comment type="catalytic activity">
    <reaction evidence="1 18">
        <text>S-ubiquitinyl-[E2 ubiquitin-conjugating enzyme]-L-cysteine + [acceptor protein]-L-lysine = [E2 ubiquitin-conjugating enzyme]-L-cysteine + N(6)-ubiquitinyl-[acceptor protein]-L-lysine.</text>
        <dbReference type="EC" id="2.3.2.27"/>
    </reaction>
</comment>
<dbReference type="GO" id="GO:0008270">
    <property type="term" value="F:zinc ion binding"/>
    <property type="evidence" value="ECO:0007669"/>
    <property type="project" value="UniProtKB-KW"/>
</dbReference>
<comment type="subunit">
    <text evidence="18">Interacts with E2 UBC2, forming a complex with ubiquitin ligase activity.</text>
</comment>
<accession>A0A1J9S7X3</accession>
<name>A0A1J9S7X3_9PEZI</name>
<evidence type="ECO:0000256" key="2">
    <source>
        <dbReference type="ARBA" id="ARBA00004123"/>
    </source>
</evidence>
<keyword evidence="15 18" id="KW-0539">Nucleus</keyword>
<evidence type="ECO:0000256" key="8">
    <source>
        <dbReference type="ARBA" id="ARBA00022723"/>
    </source>
</evidence>
<dbReference type="InterPro" id="IPR006642">
    <property type="entry name" value="Rad18_UBZ4"/>
</dbReference>
<sequence>MDSKVFTIPDSTDWLGTALADFAPFESALRCQVCKDFFDTPMMTSCSHTFCSLCIRRCFAADGRCPTCRATDQDSKLRRNWTAQELVDAFQRARPGALELARTGGAAAADDSENSREGRKTRARGANNKRKLAKIQDSEDEEAEGEEDAARRPARKTRTQPRRSATSSQTPEIIVLENDDDGEFVPEDNEEEAQPNDSLVACPMCNKRMKEEAVFTHLDRCEGPDKEGTSSRQTRTRQSKAPASPHPLQQRSTRHGLASSRNPEPLQRLPQLNYSLLKDTALRKKLSELGIPASGTRAQQIRRHTEWANLWNANVDSLRPRTKNQLLSELDRWERSQSLESSGGGGIIGGASGAQVMKKNFDGEGWAKSNKGHFDELIAAARGKRAAVRKPEEKSDKEEQAGSSSITNGTTAMPPPSPPTVSSGKPGEEGGKGARPYEDNEAALEKVRDKVNNSNGDRPSLPHRDSNTMDEANHSTTPADHTPALTVSSPSSSQAKASPSKPAAAPADREKLPSSLPAHLATSKDVRTKTMFEIPSEPVIDVDTETSK</sequence>
<dbReference type="SMART" id="SM00734">
    <property type="entry name" value="ZnF_Rad18"/>
    <property type="match status" value="1"/>
</dbReference>
<dbReference type="RefSeq" id="XP_020131937.1">
    <property type="nucleotide sequence ID" value="XM_020271542.1"/>
</dbReference>
<dbReference type="GO" id="GO:0005634">
    <property type="term" value="C:nucleus"/>
    <property type="evidence" value="ECO:0007669"/>
    <property type="project" value="UniProtKB-SubCell"/>
</dbReference>
<dbReference type="SUPFAM" id="SSF57850">
    <property type="entry name" value="RING/U-box"/>
    <property type="match status" value="1"/>
</dbReference>
<evidence type="ECO:0000256" key="13">
    <source>
        <dbReference type="ARBA" id="ARBA00023125"/>
    </source>
</evidence>
<evidence type="ECO:0000259" key="22">
    <source>
        <dbReference type="PROSITE" id="PS51908"/>
    </source>
</evidence>
<dbReference type="InterPro" id="IPR013083">
    <property type="entry name" value="Znf_RING/FYVE/PHD"/>
</dbReference>
<dbReference type="InterPro" id="IPR001841">
    <property type="entry name" value="Znf_RING"/>
</dbReference>
<keyword evidence="7 18" id="KW-0808">Transferase</keyword>
<evidence type="ECO:0000256" key="16">
    <source>
        <dbReference type="PROSITE-ProRule" id="PRU00175"/>
    </source>
</evidence>
<feature type="compositionally biased region" description="Basic residues" evidence="19">
    <location>
        <begin position="121"/>
        <end position="133"/>
    </location>
</feature>
<feature type="region of interest" description="Disordered" evidence="19">
    <location>
        <begin position="382"/>
        <end position="548"/>
    </location>
</feature>
<keyword evidence="24" id="KW-1185">Reference proteome</keyword>
<dbReference type="GO" id="GO:0003697">
    <property type="term" value="F:single-stranded DNA binding"/>
    <property type="evidence" value="ECO:0007669"/>
    <property type="project" value="UniProtKB-UniRule"/>
</dbReference>
<dbReference type="OrthoDB" id="9049620at2759"/>
<proteinExistence type="inferred from homology"/>
<dbReference type="PROSITE" id="PS00518">
    <property type="entry name" value="ZF_RING_1"/>
    <property type="match status" value="1"/>
</dbReference>
<evidence type="ECO:0000259" key="20">
    <source>
        <dbReference type="PROSITE" id="PS50089"/>
    </source>
</evidence>
<dbReference type="GO" id="GO:0006513">
    <property type="term" value="P:protein monoubiquitination"/>
    <property type="evidence" value="ECO:0007669"/>
    <property type="project" value="InterPro"/>
</dbReference>
<organism evidence="23 24">
    <name type="scientific">Diplodia corticola</name>
    <dbReference type="NCBI Taxonomy" id="236234"/>
    <lineage>
        <taxon>Eukaryota</taxon>
        <taxon>Fungi</taxon>
        <taxon>Dikarya</taxon>
        <taxon>Ascomycota</taxon>
        <taxon>Pezizomycotina</taxon>
        <taxon>Dothideomycetes</taxon>
        <taxon>Dothideomycetes incertae sedis</taxon>
        <taxon>Botryosphaeriales</taxon>
        <taxon>Botryosphaeriaceae</taxon>
        <taxon>Diplodia</taxon>
    </lineage>
</organism>
<dbReference type="GeneID" id="31011801"/>
<dbReference type="PROSITE" id="PS50089">
    <property type="entry name" value="ZF_RING_2"/>
    <property type="match status" value="1"/>
</dbReference>
<dbReference type="GO" id="GO:0006301">
    <property type="term" value="P:DNA damage tolerance"/>
    <property type="evidence" value="ECO:0007669"/>
    <property type="project" value="InterPro"/>
</dbReference>
<comment type="similarity">
    <text evidence="4 18">Belongs to the RAD18 family.</text>
</comment>
<feature type="compositionally biased region" description="Basic and acidic residues" evidence="19">
    <location>
        <begin position="426"/>
        <end position="451"/>
    </location>
</feature>
<dbReference type="InterPro" id="IPR039577">
    <property type="entry name" value="Rad18"/>
</dbReference>
<evidence type="ECO:0000256" key="19">
    <source>
        <dbReference type="SAM" id="MobiDB-lite"/>
    </source>
</evidence>
<dbReference type="Gene3D" id="3.30.40.10">
    <property type="entry name" value="Zinc/RING finger domain, C3HC4 (zinc finger)"/>
    <property type="match status" value="1"/>
</dbReference>
<comment type="caution">
    <text evidence="23">The sequence shown here is derived from an EMBL/GenBank/DDBJ whole genome shotgun (WGS) entry which is preliminary data.</text>
</comment>
<comment type="pathway">
    <text evidence="3 18">Protein modification; protein ubiquitination.</text>
</comment>
<evidence type="ECO:0000256" key="17">
    <source>
        <dbReference type="PROSITE-ProRule" id="PRU01256"/>
    </source>
</evidence>
<feature type="region of interest" description="Disordered" evidence="19">
    <location>
        <begin position="219"/>
        <end position="270"/>
    </location>
</feature>
<evidence type="ECO:0000256" key="5">
    <source>
        <dbReference type="ARBA" id="ARBA00012483"/>
    </source>
</evidence>
<evidence type="ECO:0000256" key="11">
    <source>
        <dbReference type="ARBA" id="ARBA00022786"/>
    </source>
</evidence>
<feature type="domain" description="RING-type" evidence="20">
    <location>
        <begin position="31"/>
        <end position="69"/>
    </location>
</feature>
<feature type="compositionally biased region" description="Polar residues" evidence="19">
    <location>
        <begin position="401"/>
        <end position="411"/>
    </location>
</feature>
<comment type="subcellular location">
    <subcellularLocation>
        <location evidence="2 18">Nucleus</location>
    </subcellularLocation>
</comment>
<gene>
    <name evidence="23" type="ORF">BKCO1_1600088</name>
</gene>